<feature type="signal peptide" evidence="2">
    <location>
        <begin position="1"/>
        <end position="25"/>
    </location>
</feature>
<organism evidence="3 4">
    <name type="scientific">Methylobacterium cerastii</name>
    <dbReference type="NCBI Taxonomy" id="932741"/>
    <lineage>
        <taxon>Bacteria</taxon>
        <taxon>Pseudomonadati</taxon>
        <taxon>Pseudomonadota</taxon>
        <taxon>Alphaproteobacteria</taxon>
        <taxon>Hyphomicrobiales</taxon>
        <taxon>Methylobacteriaceae</taxon>
        <taxon>Methylobacterium</taxon>
    </lineage>
</organism>
<keyword evidence="2" id="KW-0732">Signal</keyword>
<evidence type="ECO:0000313" key="3">
    <source>
        <dbReference type="EMBL" id="GJD42595.1"/>
    </source>
</evidence>
<comment type="caution">
    <text evidence="3">The sequence shown here is derived from an EMBL/GenBank/DDBJ whole genome shotgun (WGS) entry which is preliminary data.</text>
</comment>
<dbReference type="RefSeq" id="WP_147828226.1">
    <property type="nucleotide sequence ID" value="NZ_BPQG01000006.1"/>
</dbReference>
<reference evidence="3 4" key="1">
    <citation type="journal article" date="2021" name="Front. Microbiol.">
        <title>Comprehensive Comparative Genomics and Phenotyping of Methylobacterium Species.</title>
        <authorList>
            <person name="Alessa O."/>
            <person name="Ogura Y."/>
            <person name="Fujitani Y."/>
            <person name="Takami H."/>
            <person name="Hayashi T."/>
            <person name="Sahin N."/>
            <person name="Tani A."/>
        </authorList>
    </citation>
    <scope>NUCLEOTIDE SEQUENCE [LARGE SCALE GENOMIC DNA]</scope>
    <source>
        <strain evidence="3 4">DSM 23679</strain>
    </source>
</reference>
<name>A0ABQ4QCP0_9HYPH</name>
<dbReference type="EMBL" id="BPQG01000006">
    <property type="protein sequence ID" value="GJD42595.1"/>
    <property type="molecule type" value="Genomic_DNA"/>
</dbReference>
<proteinExistence type="predicted"/>
<evidence type="ECO:0000256" key="1">
    <source>
        <dbReference type="SAM" id="MobiDB-lite"/>
    </source>
</evidence>
<evidence type="ECO:0008006" key="5">
    <source>
        <dbReference type="Google" id="ProtNLM"/>
    </source>
</evidence>
<accession>A0ABQ4QCP0</accession>
<dbReference type="Proteomes" id="UP001055117">
    <property type="component" value="Unassembled WGS sequence"/>
</dbReference>
<protein>
    <recommendedName>
        <fullName evidence="5">Porin</fullName>
    </recommendedName>
</protein>
<feature type="chain" id="PRO_5045394930" description="Porin" evidence="2">
    <location>
        <begin position="26"/>
        <end position="93"/>
    </location>
</feature>
<evidence type="ECO:0000256" key="2">
    <source>
        <dbReference type="SAM" id="SignalP"/>
    </source>
</evidence>
<gene>
    <name evidence="3" type="ORF">AFCDBAGC_0433</name>
</gene>
<feature type="region of interest" description="Disordered" evidence="1">
    <location>
        <begin position="34"/>
        <end position="93"/>
    </location>
</feature>
<sequence length="93" mass="9979">MIHPRLLVVGLAAGLCTAPPLPAQATERQAIERQARSRLCPEDAPEGVRLPPQPGCGSREVPASRRETGFHEILPGTGIRVGGRASSTFDMRR</sequence>
<evidence type="ECO:0000313" key="4">
    <source>
        <dbReference type="Proteomes" id="UP001055117"/>
    </source>
</evidence>
<keyword evidence="4" id="KW-1185">Reference proteome</keyword>